<keyword evidence="11" id="KW-0234">DNA repair</keyword>
<dbReference type="InterPro" id="IPR010316">
    <property type="entry name" value="AlkA_N"/>
</dbReference>
<dbReference type="EMBL" id="JAANNP010000053">
    <property type="protein sequence ID" value="NHC15772.1"/>
    <property type="molecule type" value="Genomic_DNA"/>
</dbReference>
<keyword evidence="5" id="KW-0227">DNA damage</keyword>
<dbReference type="SMART" id="SM00342">
    <property type="entry name" value="HTH_ARAC"/>
    <property type="match status" value="1"/>
</dbReference>
<dbReference type="PANTHER" id="PTHR46796:SF6">
    <property type="entry name" value="ARAC SUBFAMILY"/>
    <property type="match status" value="1"/>
</dbReference>
<dbReference type="InterPro" id="IPR018060">
    <property type="entry name" value="HTH_AraC"/>
</dbReference>
<evidence type="ECO:0000256" key="11">
    <source>
        <dbReference type="ARBA" id="ARBA00023204"/>
    </source>
</evidence>
<dbReference type="Gene3D" id="1.10.10.60">
    <property type="entry name" value="Homeodomain-like"/>
    <property type="match status" value="1"/>
</dbReference>
<dbReference type="Gene3D" id="3.40.10.10">
    <property type="entry name" value="DNA Methylphosphotriester Repair Domain"/>
    <property type="match status" value="1"/>
</dbReference>
<evidence type="ECO:0000256" key="10">
    <source>
        <dbReference type="ARBA" id="ARBA00023163"/>
    </source>
</evidence>
<dbReference type="InterPro" id="IPR035451">
    <property type="entry name" value="Ada-like_dom_sf"/>
</dbReference>
<evidence type="ECO:0000256" key="2">
    <source>
        <dbReference type="ARBA" id="ARBA00022603"/>
    </source>
</evidence>
<dbReference type="SMART" id="SM01009">
    <property type="entry name" value="AlkA_N"/>
    <property type="match status" value="1"/>
</dbReference>
<dbReference type="SUPFAM" id="SSF48150">
    <property type="entry name" value="DNA-glycosylase"/>
    <property type="match status" value="1"/>
</dbReference>
<evidence type="ECO:0000256" key="1">
    <source>
        <dbReference type="ARBA" id="ARBA00001947"/>
    </source>
</evidence>
<keyword evidence="14" id="KW-1185">Reference proteome</keyword>
<keyword evidence="10" id="KW-0804">Transcription</keyword>
<evidence type="ECO:0000256" key="3">
    <source>
        <dbReference type="ARBA" id="ARBA00022679"/>
    </source>
</evidence>
<dbReference type="InterPro" id="IPR050204">
    <property type="entry name" value="AraC_XylS_family_regulators"/>
</dbReference>
<keyword evidence="8" id="KW-0238">DNA-binding</keyword>
<evidence type="ECO:0000256" key="9">
    <source>
        <dbReference type="ARBA" id="ARBA00023159"/>
    </source>
</evidence>
<gene>
    <name evidence="13" type="ORF">G9H71_18485</name>
</gene>
<dbReference type="InterPro" id="IPR011257">
    <property type="entry name" value="DNA_glycosylase"/>
</dbReference>
<protein>
    <submittedName>
        <fullName evidence="13">DNA-3-methyladenine glycosylase 2 family protein</fullName>
    </submittedName>
</protein>
<evidence type="ECO:0000313" key="14">
    <source>
        <dbReference type="Proteomes" id="UP000800981"/>
    </source>
</evidence>
<dbReference type="Gene3D" id="1.10.340.30">
    <property type="entry name" value="Hypothetical protein, domain 2"/>
    <property type="match status" value="1"/>
</dbReference>
<dbReference type="Pfam" id="PF02805">
    <property type="entry name" value="Ada_Zn_binding"/>
    <property type="match status" value="1"/>
</dbReference>
<keyword evidence="3" id="KW-0808">Transferase</keyword>
<dbReference type="Proteomes" id="UP000800981">
    <property type="component" value="Unassembled WGS sequence"/>
</dbReference>
<dbReference type="RefSeq" id="WP_166284262.1">
    <property type="nucleotide sequence ID" value="NZ_JAANNP010000053.1"/>
</dbReference>
<keyword evidence="6" id="KW-0862">Zinc</keyword>
<organism evidence="13 14">
    <name type="scientific">Motilibacter deserti</name>
    <dbReference type="NCBI Taxonomy" id="2714956"/>
    <lineage>
        <taxon>Bacteria</taxon>
        <taxon>Bacillati</taxon>
        <taxon>Actinomycetota</taxon>
        <taxon>Actinomycetes</taxon>
        <taxon>Motilibacterales</taxon>
        <taxon>Motilibacteraceae</taxon>
        <taxon>Motilibacter</taxon>
    </lineage>
</organism>
<comment type="cofactor">
    <cofactor evidence="1">
        <name>Zn(2+)</name>
        <dbReference type="ChEBI" id="CHEBI:29105"/>
    </cofactor>
</comment>
<feature type="domain" description="HTH araC/xylS-type" evidence="12">
    <location>
        <begin position="87"/>
        <end position="185"/>
    </location>
</feature>
<name>A0ABX0GY63_9ACTN</name>
<dbReference type="InterPro" id="IPR004026">
    <property type="entry name" value="Ada_DNA_repair_Zn-bd"/>
</dbReference>
<evidence type="ECO:0000256" key="7">
    <source>
        <dbReference type="ARBA" id="ARBA00023015"/>
    </source>
</evidence>
<dbReference type="Pfam" id="PF12833">
    <property type="entry name" value="HTH_18"/>
    <property type="match status" value="1"/>
</dbReference>
<keyword evidence="4" id="KW-0479">Metal-binding</keyword>
<dbReference type="InterPro" id="IPR018062">
    <property type="entry name" value="HTH_AraC-typ_CS"/>
</dbReference>
<sequence>MLDDVDRCYRAVQARDVRFDGLFFTAVTSTGIYCRPSCPATTPKQSNVRFFRTAAAAQRGGFRACKRCRPDVTPGSPEWDVRADVVGRAMRLIEDGVVERDGVPGLAARLGYSERHLNRTLVAELGAGPLALARARRAQAARALIETTDLSFADVAFASGFSSVRQFNDTVREVFALTPSQLRSRLQTRPAPGRLTVRLAVRRPFDAGALLDFLGRRAVRGVEEVVDGSYRRSLRLPYGPGVVTLTPDADGVSAELRLHDVRDVMTAVARCRRALDLDADPVAVADVLGADPLLGPLVAAAPGLRVPGTVDPAEIAVRAVLGQQVSVAAARTTAGKLVEAYGEKLAEPLGGVTHVFPAPDVLAAVDPAALPMPASRGRAVVAILEAVASGAVVL</sequence>
<dbReference type="Gene3D" id="3.30.310.20">
    <property type="entry name" value="DNA-3-methyladenine glycosylase AlkA, N-terminal domain"/>
    <property type="match status" value="1"/>
</dbReference>
<evidence type="ECO:0000259" key="12">
    <source>
        <dbReference type="PROSITE" id="PS01124"/>
    </source>
</evidence>
<feature type="non-terminal residue" evidence="13">
    <location>
        <position position="394"/>
    </location>
</feature>
<comment type="caution">
    <text evidence="13">The sequence shown here is derived from an EMBL/GenBank/DDBJ whole genome shotgun (WGS) entry which is preliminary data.</text>
</comment>
<dbReference type="SUPFAM" id="SSF55945">
    <property type="entry name" value="TATA-box binding protein-like"/>
    <property type="match status" value="1"/>
</dbReference>
<dbReference type="InterPro" id="IPR009057">
    <property type="entry name" value="Homeodomain-like_sf"/>
</dbReference>
<keyword evidence="2" id="KW-0489">Methyltransferase</keyword>
<dbReference type="PANTHER" id="PTHR46796">
    <property type="entry name" value="HTH-TYPE TRANSCRIPTIONAL ACTIVATOR RHAS-RELATED"/>
    <property type="match status" value="1"/>
</dbReference>
<keyword evidence="9" id="KW-0010">Activator</keyword>
<keyword evidence="7" id="KW-0805">Transcription regulation</keyword>
<accession>A0ABX0GY63</accession>
<evidence type="ECO:0000256" key="6">
    <source>
        <dbReference type="ARBA" id="ARBA00022833"/>
    </source>
</evidence>
<proteinExistence type="predicted"/>
<evidence type="ECO:0000256" key="8">
    <source>
        <dbReference type="ARBA" id="ARBA00023125"/>
    </source>
</evidence>
<evidence type="ECO:0000256" key="5">
    <source>
        <dbReference type="ARBA" id="ARBA00022763"/>
    </source>
</evidence>
<dbReference type="PROSITE" id="PS00041">
    <property type="entry name" value="HTH_ARAC_FAMILY_1"/>
    <property type="match status" value="1"/>
</dbReference>
<dbReference type="PROSITE" id="PS01124">
    <property type="entry name" value="HTH_ARAC_FAMILY_2"/>
    <property type="match status" value="1"/>
</dbReference>
<dbReference type="InterPro" id="IPR037046">
    <property type="entry name" value="AlkA_N_sf"/>
</dbReference>
<evidence type="ECO:0000256" key="4">
    <source>
        <dbReference type="ARBA" id="ARBA00022723"/>
    </source>
</evidence>
<dbReference type="Pfam" id="PF06029">
    <property type="entry name" value="AlkA_N"/>
    <property type="match status" value="1"/>
</dbReference>
<dbReference type="SUPFAM" id="SSF46689">
    <property type="entry name" value="Homeodomain-like"/>
    <property type="match status" value="1"/>
</dbReference>
<reference evidence="13 14" key="1">
    <citation type="submission" date="2020-03" db="EMBL/GenBank/DDBJ databases">
        <title>Two novel Motilibacter sp.</title>
        <authorList>
            <person name="Liu S."/>
        </authorList>
    </citation>
    <scope>NUCLEOTIDE SEQUENCE [LARGE SCALE GENOMIC DNA]</scope>
    <source>
        <strain evidence="13 14">E257</strain>
    </source>
</reference>
<dbReference type="SUPFAM" id="SSF57884">
    <property type="entry name" value="Ada DNA repair protein, N-terminal domain (N-Ada 10)"/>
    <property type="match status" value="1"/>
</dbReference>
<evidence type="ECO:0000313" key="13">
    <source>
        <dbReference type="EMBL" id="NHC15772.1"/>
    </source>
</evidence>